<keyword evidence="2" id="KW-0255">Endonuclease</keyword>
<sequence length="288" mass="31553">MPDSLSTEGAASEHPFIVGQVYRRRSDIHERFGGQGRGGISTPKAAPFIFLFTAESGSAYGYEDSFRPDGTFWYTGEGQLDDMQMVRGNAAIAGHRDAGKQLLLFEYTPKDRVRYVGEFEYLGHHVEQRADRNDELRNALIFQLGLVPPVVVGEGDAPTKAGQAAASLRKKKLSLADLRRLALERVPAGATVKERLTNVASRAVAIRRYALERAQGTCEACKADAPFKAKAGPFLEVHHVVRLSDGGPDHPAHVIALCPNCHRRAHYSVDAGSFNEGLIDWLAKREAS</sequence>
<reference evidence="2" key="1">
    <citation type="submission" date="2014-02" db="EMBL/GenBank/DDBJ databases">
        <title>Expanding our view of genomic diversity in Candidatus Accumulibacter clades.</title>
        <authorList>
            <person name="Skennerton C.T."/>
            <person name="Barr J.J."/>
            <person name="Slater F.R."/>
            <person name="Bond P.L."/>
            <person name="Tyson G.W."/>
        </authorList>
    </citation>
    <scope>NUCLEOTIDE SEQUENCE [LARGE SCALE GENOMIC DNA]</scope>
</reference>
<dbReference type="Proteomes" id="UP000022141">
    <property type="component" value="Unassembled WGS sequence"/>
</dbReference>
<evidence type="ECO:0000313" key="3">
    <source>
        <dbReference type="Proteomes" id="UP000022141"/>
    </source>
</evidence>
<dbReference type="CDD" id="cd00085">
    <property type="entry name" value="HNHc"/>
    <property type="match status" value="1"/>
</dbReference>
<dbReference type="GO" id="GO:0003676">
    <property type="term" value="F:nucleic acid binding"/>
    <property type="evidence" value="ECO:0007669"/>
    <property type="project" value="InterPro"/>
</dbReference>
<dbReference type="InterPro" id="IPR058712">
    <property type="entry name" value="SRA_ScoMcrA"/>
</dbReference>
<dbReference type="PATRIC" id="fig|1454004.3.peg.3525"/>
<dbReference type="Gene3D" id="1.10.30.50">
    <property type="match status" value="1"/>
</dbReference>
<dbReference type="AlphaFoldDB" id="A0A011NSA5"/>
<dbReference type="SMART" id="SM00507">
    <property type="entry name" value="HNHc"/>
    <property type="match status" value="1"/>
</dbReference>
<dbReference type="STRING" id="1454004.AW11_03426"/>
<keyword evidence="2" id="KW-0540">Nuclease</keyword>
<keyword evidence="2" id="KW-0378">Hydrolase</keyword>
<comment type="caution">
    <text evidence="2">The sequence shown here is derived from an EMBL/GenBank/DDBJ whole genome shotgun (WGS) entry which is preliminary data.</text>
</comment>
<dbReference type="InterPro" id="IPR002711">
    <property type="entry name" value="HNH"/>
</dbReference>
<accession>A0A011NSA5</accession>
<gene>
    <name evidence="2" type="ORF">AW11_03426</name>
</gene>
<evidence type="ECO:0000313" key="2">
    <source>
        <dbReference type="EMBL" id="EXI85598.1"/>
    </source>
</evidence>
<dbReference type="Pfam" id="PF01844">
    <property type="entry name" value="HNH"/>
    <property type="match status" value="1"/>
</dbReference>
<evidence type="ECO:0000259" key="1">
    <source>
        <dbReference type="SMART" id="SM00507"/>
    </source>
</evidence>
<name>A0A011NSA5_ACCRE</name>
<dbReference type="EMBL" id="JEMY01000053">
    <property type="protein sequence ID" value="EXI85598.1"/>
    <property type="molecule type" value="Genomic_DNA"/>
</dbReference>
<dbReference type="InterPro" id="IPR003615">
    <property type="entry name" value="HNH_nuc"/>
</dbReference>
<feature type="domain" description="HNH nuclease" evidence="1">
    <location>
        <begin position="205"/>
        <end position="263"/>
    </location>
</feature>
<dbReference type="GO" id="GO:0004519">
    <property type="term" value="F:endonuclease activity"/>
    <property type="evidence" value="ECO:0007669"/>
    <property type="project" value="UniProtKB-KW"/>
</dbReference>
<keyword evidence="3" id="KW-1185">Reference proteome</keyword>
<proteinExistence type="predicted"/>
<organism evidence="2 3">
    <name type="scientific">Accumulibacter regalis</name>
    <dbReference type="NCBI Taxonomy" id="522306"/>
    <lineage>
        <taxon>Bacteria</taxon>
        <taxon>Pseudomonadati</taxon>
        <taxon>Pseudomonadota</taxon>
        <taxon>Betaproteobacteria</taxon>
        <taxon>Candidatus Accumulibacter</taxon>
    </lineage>
</organism>
<protein>
    <submittedName>
        <fullName evidence="2">Restriction endonuclease</fullName>
    </submittedName>
</protein>
<dbReference type="GO" id="GO:0008270">
    <property type="term" value="F:zinc ion binding"/>
    <property type="evidence" value="ECO:0007669"/>
    <property type="project" value="InterPro"/>
</dbReference>
<dbReference type="eggNOG" id="COG1403">
    <property type="taxonomic scope" value="Bacteria"/>
</dbReference>
<dbReference type="Pfam" id="PF26348">
    <property type="entry name" value="SRA_ScoMcrA"/>
    <property type="match status" value="1"/>
</dbReference>